<evidence type="ECO:0000313" key="6">
    <source>
        <dbReference type="Ensembl" id="ENSCHIP00010029786.1"/>
    </source>
</evidence>
<name>A0A8C2RLF1_CAPHI</name>
<evidence type="ECO:0008006" key="7">
    <source>
        <dbReference type="Google" id="ProtNLM"/>
    </source>
</evidence>
<dbReference type="AlphaFoldDB" id="A0A8C2RLF1"/>
<proteinExistence type="inferred from homology"/>
<dbReference type="Ensembl" id="ENSCHIT00010041997.1">
    <property type="protein sequence ID" value="ENSCHIP00010029786.1"/>
    <property type="gene ID" value="ENSCHIG00010022024.1"/>
</dbReference>
<dbReference type="GO" id="GO:0006367">
    <property type="term" value="P:transcription initiation at RNA polymerase II promoter"/>
    <property type="evidence" value="ECO:0007669"/>
    <property type="project" value="TreeGrafter"/>
</dbReference>
<comment type="similarity">
    <text evidence="5">Belongs to the TAF10 family.</text>
</comment>
<evidence type="ECO:0000256" key="3">
    <source>
        <dbReference type="ARBA" id="ARBA00023163"/>
    </source>
</evidence>
<dbReference type="PANTHER" id="PTHR21242">
    <property type="entry name" value="TRANSCRIPTION INITIATION FACTOR TFIID SUBUNIT 10"/>
    <property type="match status" value="1"/>
</dbReference>
<evidence type="ECO:0000256" key="1">
    <source>
        <dbReference type="ARBA" id="ARBA00004123"/>
    </source>
</evidence>
<evidence type="ECO:0000256" key="4">
    <source>
        <dbReference type="ARBA" id="ARBA00023242"/>
    </source>
</evidence>
<organism evidence="6">
    <name type="scientific">Capra hircus</name>
    <name type="common">Goat</name>
    <dbReference type="NCBI Taxonomy" id="9925"/>
    <lineage>
        <taxon>Eukaryota</taxon>
        <taxon>Metazoa</taxon>
        <taxon>Chordata</taxon>
        <taxon>Craniata</taxon>
        <taxon>Vertebrata</taxon>
        <taxon>Euteleostomi</taxon>
        <taxon>Mammalia</taxon>
        <taxon>Eutheria</taxon>
        <taxon>Laurasiatheria</taxon>
        <taxon>Artiodactyla</taxon>
        <taxon>Ruminantia</taxon>
        <taxon>Pecora</taxon>
        <taxon>Bovidae</taxon>
        <taxon>Caprinae</taxon>
        <taxon>Capra</taxon>
    </lineage>
</organism>
<dbReference type="CDD" id="cd07982">
    <property type="entry name" value="HFD_TAF10"/>
    <property type="match status" value="1"/>
</dbReference>
<reference evidence="6" key="2">
    <citation type="submission" date="2025-08" db="UniProtKB">
        <authorList>
            <consortium name="Ensembl"/>
        </authorList>
    </citation>
    <scope>IDENTIFICATION</scope>
</reference>
<keyword evidence="3" id="KW-0804">Transcription</keyword>
<dbReference type="Pfam" id="PF03540">
    <property type="entry name" value="TAF10"/>
    <property type="match status" value="1"/>
</dbReference>
<dbReference type="PANTHER" id="PTHR21242:SF0">
    <property type="entry name" value="TRANSCRIPTION INITIATION FACTOR TFIID SUBUNIT 10"/>
    <property type="match status" value="1"/>
</dbReference>
<keyword evidence="4" id="KW-0539">Nucleus</keyword>
<evidence type="ECO:0000256" key="2">
    <source>
        <dbReference type="ARBA" id="ARBA00023015"/>
    </source>
</evidence>
<dbReference type="InterPro" id="IPR003923">
    <property type="entry name" value="TAF10"/>
</dbReference>
<dbReference type="GO" id="GO:1990841">
    <property type="term" value="F:promoter-specific chromatin binding"/>
    <property type="evidence" value="ECO:0007669"/>
    <property type="project" value="TreeGrafter"/>
</dbReference>
<dbReference type="GO" id="GO:0000124">
    <property type="term" value="C:SAGA complex"/>
    <property type="evidence" value="ECO:0007669"/>
    <property type="project" value="TreeGrafter"/>
</dbReference>
<dbReference type="PRINTS" id="PR01443">
    <property type="entry name" value="TFIID30KDSUB"/>
</dbReference>
<protein>
    <recommendedName>
        <fullName evidence="7">Transcription initiation factor TFIID subunit 10</fullName>
    </recommendedName>
</protein>
<sequence length="209" mass="22577">MSLKARIVGVRLGEGASSPQKRILDFEGFPSQRIHTGEPRVRTRNVRASAVPQHLVSAPRPLSCSGWMAPVTTGGAAPPEGAMSNGVYVLPSAANGEVKPVVSSTPLVDFLMQLEDYTPTIPDAVTGYYLNRAGFEASDPRIIRLISLAAQKFISDIANDALQHCKMKGTASGSSRSKSKDRKYTLTMEDLTPALSEYGINVKKPHYFT</sequence>
<dbReference type="GO" id="GO:0016251">
    <property type="term" value="F:RNA polymerase II general transcription initiation factor activity"/>
    <property type="evidence" value="ECO:0007669"/>
    <property type="project" value="TreeGrafter"/>
</dbReference>
<accession>A0A8C2RLF1</accession>
<reference evidence="6" key="1">
    <citation type="submission" date="2019-03" db="EMBL/GenBank/DDBJ databases">
        <title>Genome sequencing and reference-guided assembly of Black Bengal Goat (Capra hircus).</title>
        <authorList>
            <person name="Siddiki A.Z."/>
            <person name="Baten A."/>
            <person name="Billah M."/>
            <person name="Alam M.A.U."/>
            <person name="Shawrob K.S.M."/>
            <person name="Saha S."/>
            <person name="Chowdhury M."/>
            <person name="Rahman A.H."/>
            <person name="Stear M."/>
            <person name="Miah G."/>
            <person name="Das G.B."/>
            <person name="Hossain M.M."/>
            <person name="Kumkum M."/>
            <person name="Islam M.S."/>
            <person name="Mollah A.M."/>
            <person name="Ahsan A."/>
            <person name="Tusar F."/>
            <person name="Khan M.K.I."/>
        </authorList>
    </citation>
    <scope>NUCLEOTIDE SEQUENCE [LARGE SCALE GENOMIC DNA]</scope>
</reference>
<comment type="subcellular location">
    <subcellularLocation>
        <location evidence="1">Nucleus</location>
    </subcellularLocation>
</comment>
<evidence type="ECO:0000256" key="5">
    <source>
        <dbReference type="ARBA" id="ARBA00025730"/>
    </source>
</evidence>
<keyword evidence="2" id="KW-0805">Transcription regulation</keyword>
<dbReference type="GO" id="GO:0005669">
    <property type="term" value="C:transcription factor TFIID complex"/>
    <property type="evidence" value="ECO:0007669"/>
    <property type="project" value="TreeGrafter"/>
</dbReference>